<reference evidence="1" key="1">
    <citation type="submission" date="2021-06" db="EMBL/GenBank/DDBJ databases">
        <authorList>
            <person name="Kallberg Y."/>
            <person name="Tangrot J."/>
            <person name="Rosling A."/>
        </authorList>
    </citation>
    <scope>NUCLEOTIDE SEQUENCE</scope>
    <source>
        <strain evidence="1">AU212A</strain>
    </source>
</reference>
<evidence type="ECO:0000313" key="2">
    <source>
        <dbReference type="Proteomes" id="UP000789860"/>
    </source>
</evidence>
<dbReference type="Proteomes" id="UP000789860">
    <property type="component" value="Unassembled WGS sequence"/>
</dbReference>
<gene>
    <name evidence="1" type="ORF">SCALOS_LOCUS4522</name>
</gene>
<dbReference type="EMBL" id="CAJVPM010006204">
    <property type="protein sequence ID" value="CAG8532694.1"/>
    <property type="molecule type" value="Genomic_DNA"/>
</dbReference>
<proteinExistence type="predicted"/>
<evidence type="ECO:0000313" key="1">
    <source>
        <dbReference type="EMBL" id="CAG8532694.1"/>
    </source>
</evidence>
<keyword evidence="2" id="KW-1185">Reference proteome</keyword>
<protein>
    <submittedName>
        <fullName evidence="1">2959_t:CDS:1</fullName>
    </submittedName>
</protein>
<comment type="caution">
    <text evidence="1">The sequence shown here is derived from an EMBL/GenBank/DDBJ whole genome shotgun (WGS) entry which is preliminary data.</text>
</comment>
<organism evidence="1 2">
    <name type="scientific">Scutellospora calospora</name>
    <dbReference type="NCBI Taxonomy" id="85575"/>
    <lineage>
        <taxon>Eukaryota</taxon>
        <taxon>Fungi</taxon>
        <taxon>Fungi incertae sedis</taxon>
        <taxon>Mucoromycota</taxon>
        <taxon>Glomeromycotina</taxon>
        <taxon>Glomeromycetes</taxon>
        <taxon>Diversisporales</taxon>
        <taxon>Gigasporaceae</taxon>
        <taxon>Scutellospora</taxon>
    </lineage>
</organism>
<accession>A0ACA9LI76</accession>
<name>A0ACA9LI76_9GLOM</name>
<sequence>MKHSELKNEKDDEKLSDEKLTNDELDKELNNEKLNDELPNIDDDNINLNRLNELEFVDISDNDIEDKIYNELKLEINKFFEKKSLYCSIKQLCFEKIGYNQFLKYRAEFESLDKKI</sequence>